<feature type="compositionally biased region" description="Low complexity" evidence="3">
    <location>
        <begin position="835"/>
        <end position="852"/>
    </location>
</feature>
<dbReference type="AlphaFoldDB" id="A0A6P8HPY5"/>
<dbReference type="GO" id="GO:0006355">
    <property type="term" value="P:regulation of DNA-templated transcription"/>
    <property type="evidence" value="ECO:0007669"/>
    <property type="project" value="InterPro"/>
</dbReference>
<comment type="subcellular location">
    <subcellularLocation>
        <location evidence="1">Nucleus</location>
    </subcellularLocation>
</comment>
<evidence type="ECO:0000256" key="2">
    <source>
        <dbReference type="ARBA" id="ARBA00023242"/>
    </source>
</evidence>
<feature type="region of interest" description="Disordered" evidence="3">
    <location>
        <begin position="224"/>
        <end position="347"/>
    </location>
</feature>
<dbReference type="InParanoid" id="A0A6P8HPY5"/>
<feature type="compositionally biased region" description="Low complexity" evidence="3">
    <location>
        <begin position="744"/>
        <end position="755"/>
    </location>
</feature>
<dbReference type="GeneID" id="116293813"/>
<dbReference type="OrthoDB" id="7668649at2759"/>
<evidence type="ECO:0000259" key="4">
    <source>
        <dbReference type="Pfam" id="PF02791"/>
    </source>
</evidence>
<dbReference type="GO" id="GO:0031213">
    <property type="term" value="C:RSF complex"/>
    <property type="evidence" value="ECO:0007669"/>
    <property type="project" value="InterPro"/>
</dbReference>
<feature type="compositionally biased region" description="Polar residues" evidence="3">
    <location>
        <begin position="817"/>
        <end position="830"/>
    </location>
</feature>
<feature type="compositionally biased region" description="Basic and acidic residues" evidence="3">
    <location>
        <begin position="299"/>
        <end position="340"/>
    </location>
</feature>
<dbReference type="Pfam" id="PF02791">
    <property type="entry name" value="DDT"/>
    <property type="match status" value="1"/>
</dbReference>
<keyword evidence="2" id="KW-0539">Nucleus</keyword>
<feature type="compositionally biased region" description="Polar residues" evidence="3">
    <location>
        <begin position="587"/>
        <end position="599"/>
    </location>
</feature>
<feature type="region of interest" description="Disordered" evidence="3">
    <location>
        <begin position="543"/>
        <end position="801"/>
    </location>
</feature>
<dbReference type="InterPro" id="IPR018501">
    <property type="entry name" value="DDT_dom"/>
</dbReference>
<feature type="compositionally biased region" description="Basic residues" evidence="3">
    <location>
        <begin position="238"/>
        <end position="249"/>
    </location>
</feature>
<feature type="compositionally biased region" description="Low complexity" evidence="3">
    <location>
        <begin position="609"/>
        <end position="635"/>
    </location>
</feature>
<evidence type="ECO:0000256" key="1">
    <source>
        <dbReference type="ARBA" id="ARBA00004123"/>
    </source>
</evidence>
<feature type="compositionally biased region" description="Polar residues" evidence="3">
    <location>
        <begin position="768"/>
        <end position="801"/>
    </location>
</feature>
<dbReference type="InterPro" id="IPR013083">
    <property type="entry name" value="Znf_RING/FYVE/PHD"/>
</dbReference>
<feature type="compositionally biased region" description="Acidic residues" evidence="3">
    <location>
        <begin position="370"/>
        <end position="390"/>
    </location>
</feature>
<evidence type="ECO:0000256" key="3">
    <source>
        <dbReference type="SAM" id="MobiDB-lite"/>
    </source>
</evidence>
<name>A0A6P8HPY5_ACTTE</name>
<feature type="region of interest" description="Disordered" evidence="3">
    <location>
        <begin position="364"/>
        <end position="414"/>
    </location>
</feature>
<dbReference type="PANTHER" id="PTHR14296">
    <property type="entry name" value="REMODELING AND SPACING FACTOR 1"/>
    <property type="match status" value="1"/>
</dbReference>
<feature type="compositionally biased region" description="Pro residues" evidence="3">
    <location>
        <begin position="713"/>
        <end position="722"/>
    </location>
</feature>
<dbReference type="Proteomes" id="UP000515163">
    <property type="component" value="Unplaced"/>
</dbReference>
<gene>
    <name evidence="6" type="primary">LOC116293813</name>
</gene>
<feature type="compositionally biased region" description="Low complexity" evidence="3">
    <location>
        <begin position="686"/>
        <end position="704"/>
    </location>
</feature>
<sequence>MGRRPKQDTPKHEAQPSDGMRSMWELVFISQFLRVFQDKFGFAHFDLEGLENAFLEAQNYPLFSIFASLLRILLKRHDIRMDSWQDVLSEELEKRDRNWNPIKDKTYSEISVENRILLLQHLIQYVCENDQSPELKDFHAEFLNPDSKKKGPIGQDSQGNIYWYFDDLRLYKEKKNKKGNKKSWETLCTTCEEWEAFIKSFEKSKDSNEKKLCQYLQNELSPKLMPLLKDHEKEKELKSKKRKSKSPKSRQKELAKEDEKDALIKQEEEEIEKMKQEEENEKQKNVEVEHRKKGRRKKAEMIQRDDTSPEQEESSKNNKEQEELEKRVAEELEKQEKMISSEDIESGLVPRTKRRCVIVREQTKKKKEWWDEEGIGSDLDEADEDADSDSSDGPRRKKKRKLIKPVELPGPTNRTYVFSTGLANRAAEAVQQGRVESIIAFHRAQQTTSPYLRLEKNRTFDSSNKSYEQQKAYYSQQYRQQSMIPRGYGGMPVSMLPDGSAGPGGRPGYSPAQWQQMQLQQQYLKDRQTHQHSSQAVDDLSQIIFGGPTNGNAQPPVGDPVYSRGAYPQRMGMPGQPGVQYGYPQRMPTQQQPSTFQDSRMNDQYRPPFQQNQFSGYTQQQQQAQFFQRPRQLPQLHSPGAQSPSSDPLGANVRSPPPPYPGNRTGDSRPQQQHHIVNSPAPVPSPTSTGSPQTPLTPHTPHTPRFSGAVPSPGEPTKPPFSPSSQQSPYVGAGIFPGTKRPSSESSGSETTNEGPNRPGYIDLGNKPYQTAPPNSHRSQNPYPSFSHSSPMENNQENALRSPTDIQDQRSMAPFDNLSNESPFLTSSGHNMDRSPFSTSTASVSKSFSVESLTAPSQPAGRTGHPLGTEQQMGPYGGIYYQSKYQAPGMFGGQRFPYPSEALYNVPMQSNMYMERGSMPVYPPGRDSHL</sequence>
<feature type="domain" description="DDT" evidence="4">
    <location>
        <begin position="26"/>
        <end position="75"/>
    </location>
</feature>
<reference evidence="6" key="1">
    <citation type="submission" date="2025-08" db="UniProtKB">
        <authorList>
            <consortium name="RefSeq"/>
        </authorList>
    </citation>
    <scope>IDENTIFICATION</scope>
    <source>
        <tissue evidence="6">Tentacle</tissue>
    </source>
</reference>
<organism evidence="5 6">
    <name type="scientific">Actinia tenebrosa</name>
    <name type="common">Australian red waratah sea anemone</name>
    <dbReference type="NCBI Taxonomy" id="6105"/>
    <lineage>
        <taxon>Eukaryota</taxon>
        <taxon>Metazoa</taxon>
        <taxon>Cnidaria</taxon>
        <taxon>Anthozoa</taxon>
        <taxon>Hexacorallia</taxon>
        <taxon>Actiniaria</taxon>
        <taxon>Actiniidae</taxon>
        <taxon>Actinia</taxon>
    </lineage>
</organism>
<evidence type="ECO:0000313" key="5">
    <source>
        <dbReference type="Proteomes" id="UP000515163"/>
    </source>
</evidence>
<accession>A0A6P8HPY5</accession>
<proteinExistence type="predicted"/>
<protein>
    <submittedName>
        <fullName evidence="6">CTTNBP2 N-terminal-like protein</fullName>
    </submittedName>
</protein>
<dbReference type="KEGG" id="aten:116293813"/>
<dbReference type="PANTHER" id="PTHR14296:SF3">
    <property type="entry name" value="DIKAR, ISOFORM F"/>
    <property type="match status" value="1"/>
</dbReference>
<feature type="compositionally biased region" description="Basic and acidic residues" evidence="3">
    <location>
        <begin position="250"/>
        <end position="290"/>
    </location>
</feature>
<dbReference type="InterPro" id="IPR028938">
    <property type="entry name" value="Rsf1-like"/>
</dbReference>
<dbReference type="RefSeq" id="XP_031557153.1">
    <property type="nucleotide sequence ID" value="XM_031701293.1"/>
</dbReference>
<feature type="region of interest" description="Disordered" evidence="3">
    <location>
        <begin position="813"/>
        <end position="866"/>
    </location>
</feature>
<keyword evidence="5" id="KW-1185">Reference proteome</keyword>
<dbReference type="Gene3D" id="3.30.40.10">
    <property type="entry name" value="Zinc/RING finger domain, C3HC4 (zinc finger)"/>
    <property type="match status" value="1"/>
</dbReference>
<feature type="compositionally biased region" description="Basic and acidic residues" evidence="3">
    <location>
        <begin position="228"/>
        <end position="237"/>
    </location>
</feature>
<evidence type="ECO:0000313" key="6">
    <source>
        <dbReference type="RefSeq" id="XP_031557153.1"/>
    </source>
</evidence>